<organism evidence="2 3">
    <name type="scientific">Elysia marginata</name>
    <dbReference type="NCBI Taxonomy" id="1093978"/>
    <lineage>
        <taxon>Eukaryota</taxon>
        <taxon>Metazoa</taxon>
        <taxon>Spiralia</taxon>
        <taxon>Lophotrochozoa</taxon>
        <taxon>Mollusca</taxon>
        <taxon>Gastropoda</taxon>
        <taxon>Heterobranchia</taxon>
        <taxon>Euthyneura</taxon>
        <taxon>Panpulmonata</taxon>
        <taxon>Sacoglossa</taxon>
        <taxon>Placobranchoidea</taxon>
        <taxon>Plakobranchidae</taxon>
        <taxon>Elysia</taxon>
    </lineage>
</organism>
<keyword evidence="2" id="KW-0378">Hydrolase</keyword>
<protein>
    <submittedName>
        <fullName evidence="2">Hydrolase</fullName>
    </submittedName>
</protein>
<dbReference type="Pfam" id="PF12146">
    <property type="entry name" value="Hydrolase_4"/>
    <property type="match status" value="1"/>
</dbReference>
<reference evidence="2 3" key="1">
    <citation type="journal article" date="2021" name="Elife">
        <title>Chloroplast acquisition without the gene transfer in kleptoplastic sea slugs, Plakobranchus ocellatus.</title>
        <authorList>
            <person name="Maeda T."/>
            <person name="Takahashi S."/>
            <person name="Yoshida T."/>
            <person name="Shimamura S."/>
            <person name="Takaki Y."/>
            <person name="Nagai Y."/>
            <person name="Toyoda A."/>
            <person name="Suzuki Y."/>
            <person name="Arimoto A."/>
            <person name="Ishii H."/>
            <person name="Satoh N."/>
            <person name="Nishiyama T."/>
            <person name="Hasebe M."/>
            <person name="Maruyama T."/>
            <person name="Minagawa J."/>
            <person name="Obokata J."/>
            <person name="Shigenobu S."/>
        </authorList>
    </citation>
    <scope>NUCLEOTIDE SEQUENCE [LARGE SCALE GENOMIC DNA]</scope>
</reference>
<evidence type="ECO:0000313" key="3">
    <source>
        <dbReference type="Proteomes" id="UP000762676"/>
    </source>
</evidence>
<sequence>MYAEQHHCLFVEYPGFNSAEGGIYSEREFLDTAETAYDMAVTYFPNVPISLFGQSIGTGAAAYLAGQHPSEIERVVLHAPYTSLTDLIGYHVNPCLAAIFSYYRVNTQDYLVDYVSQNLTAEVVLIHADEENADRTVIPQAHSVAINTACQRAREMSQGQQNIILFKLHRDYGHDGLPDEIAEKLFCNELSTLDPAPFRQPPSE</sequence>
<dbReference type="InterPro" id="IPR022742">
    <property type="entry name" value="Hydrolase_4"/>
</dbReference>
<feature type="domain" description="Serine aminopeptidase S33" evidence="1">
    <location>
        <begin position="20"/>
        <end position="131"/>
    </location>
</feature>
<dbReference type="SUPFAM" id="SSF53474">
    <property type="entry name" value="alpha/beta-Hydrolases"/>
    <property type="match status" value="1"/>
</dbReference>
<dbReference type="Gene3D" id="3.40.50.1820">
    <property type="entry name" value="alpha/beta hydrolase"/>
    <property type="match status" value="1"/>
</dbReference>
<dbReference type="InterPro" id="IPR029058">
    <property type="entry name" value="AB_hydrolase_fold"/>
</dbReference>
<proteinExistence type="predicted"/>
<name>A0AAV4EVK9_9GAST</name>
<evidence type="ECO:0000259" key="1">
    <source>
        <dbReference type="Pfam" id="PF12146"/>
    </source>
</evidence>
<dbReference type="GO" id="GO:0016787">
    <property type="term" value="F:hydrolase activity"/>
    <property type="evidence" value="ECO:0007669"/>
    <property type="project" value="UniProtKB-KW"/>
</dbReference>
<accession>A0AAV4EVK9</accession>
<evidence type="ECO:0000313" key="2">
    <source>
        <dbReference type="EMBL" id="GFR64749.1"/>
    </source>
</evidence>
<gene>
    <name evidence="2" type="ORF">ElyMa_001931600</name>
</gene>
<dbReference type="PANTHER" id="PTHR12277">
    <property type="entry name" value="ALPHA/BETA HYDROLASE DOMAIN-CONTAINING PROTEIN"/>
    <property type="match status" value="1"/>
</dbReference>
<keyword evidence="3" id="KW-1185">Reference proteome</keyword>
<dbReference type="EMBL" id="BMAT01003907">
    <property type="protein sequence ID" value="GFR64749.1"/>
    <property type="molecule type" value="Genomic_DNA"/>
</dbReference>
<dbReference type="Proteomes" id="UP000762676">
    <property type="component" value="Unassembled WGS sequence"/>
</dbReference>
<feature type="non-terminal residue" evidence="2">
    <location>
        <position position="204"/>
    </location>
</feature>
<comment type="caution">
    <text evidence="2">The sequence shown here is derived from an EMBL/GenBank/DDBJ whole genome shotgun (WGS) entry which is preliminary data.</text>
</comment>
<dbReference type="AlphaFoldDB" id="A0AAV4EVK9"/>